<dbReference type="PROSITE" id="PS51006">
    <property type="entry name" value="PABS_2"/>
    <property type="match status" value="1"/>
</dbReference>
<comment type="pathway">
    <text evidence="5">Amine and polyamine biosynthesis; spermidine biosynthesis; spermidine from putrescine: step 1/1.</text>
</comment>
<feature type="binding site" evidence="5">
    <location>
        <position position="166"/>
    </location>
    <ligand>
        <name>S-methyl-5'-thioadenosine</name>
        <dbReference type="ChEBI" id="CHEBI:17509"/>
    </ligand>
</feature>
<feature type="domain" description="PABS" evidence="7">
    <location>
        <begin position="6"/>
        <end position="241"/>
    </location>
</feature>
<feature type="binding site" evidence="5">
    <location>
        <position position="110"/>
    </location>
    <ligand>
        <name>S-methyl-5'-thioadenosine</name>
        <dbReference type="ChEBI" id="CHEBI:17509"/>
    </ligand>
</feature>
<feature type="binding site" evidence="5">
    <location>
        <position position="35"/>
    </location>
    <ligand>
        <name>S-methyl-5'-thioadenosine</name>
        <dbReference type="ChEBI" id="CHEBI:17509"/>
    </ligand>
</feature>
<evidence type="ECO:0000256" key="3">
    <source>
        <dbReference type="ARBA" id="ARBA00023066"/>
    </source>
</evidence>
<evidence type="ECO:0000256" key="6">
    <source>
        <dbReference type="PROSITE-ProRule" id="PRU00354"/>
    </source>
</evidence>
<name>I4CAB2_DESTA</name>
<dbReference type="PATRIC" id="fig|706587.4.peg.4382"/>
<evidence type="ECO:0000259" key="7">
    <source>
        <dbReference type="PROSITE" id="PS51006"/>
    </source>
</evidence>
<feature type="binding site" evidence="5">
    <location>
        <position position="90"/>
    </location>
    <ligand>
        <name>spermidine</name>
        <dbReference type="ChEBI" id="CHEBI:57834"/>
    </ligand>
</feature>
<dbReference type="Gene3D" id="2.30.140.10">
    <property type="entry name" value="Spermidine synthase, tetramerisation domain"/>
    <property type="match status" value="1"/>
</dbReference>
<dbReference type="HAMAP" id="MF_00198">
    <property type="entry name" value="Spermidine_synth"/>
    <property type="match status" value="1"/>
</dbReference>
<evidence type="ECO:0000256" key="2">
    <source>
        <dbReference type="ARBA" id="ARBA00022679"/>
    </source>
</evidence>
<keyword evidence="2 5" id="KW-0808">Transferase</keyword>
<comment type="subunit">
    <text evidence="5">Homodimer or homotetramer.</text>
</comment>
<keyword evidence="4 5" id="KW-0620">Polyamine biosynthesis</keyword>
<evidence type="ECO:0000313" key="9">
    <source>
        <dbReference type="Proteomes" id="UP000006055"/>
    </source>
</evidence>
<dbReference type="Gene3D" id="3.40.50.150">
    <property type="entry name" value="Vaccinia Virus protein VP39"/>
    <property type="match status" value="1"/>
</dbReference>
<dbReference type="GO" id="GO:0008295">
    <property type="term" value="P:spermidine biosynthetic process"/>
    <property type="evidence" value="ECO:0007669"/>
    <property type="project" value="UniProtKB-UniRule"/>
</dbReference>
<comment type="similarity">
    <text evidence="1 5">Belongs to the spermidine/spermine synthase family.</text>
</comment>
<dbReference type="CDD" id="cd02440">
    <property type="entry name" value="AdoMet_MTases"/>
    <property type="match status" value="1"/>
</dbReference>
<dbReference type="InterPro" id="IPR030374">
    <property type="entry name" value="PABS"/>
</dbReference>
<feature type="binding site" evidence="5">
    <location>
        <begin position="159"/>
        <end position="162"/>
    </location>
    <ligand>
        <name>spermidine</name>
        <dbReference type="ChEBI" id="CHEBI:57834"/>
    </ligand>
</feature>
<evidence type="ECO:0000313" key="8">
    <source>
        <dbReference type="EMBL" id="AFM26503.1"/>
    </source>
</evidence>
<dbReference type="Proteomes" id="UP000006055">
    <property type="component" value="Chromosome"/>
</dbReference>
<keyword evidence="3 5" id="KW-0745">Spermidine biosynthesis</keyword>
<dbReference type="GO" id="GO:0005829">
    <property type="term" value="C:cytosol"/>
    <property type="evidence" value="ECO:0007669"/>
    <property type="project" value="TreeGrafter"/>
</dbReference>
<dbReference type="STRING" id="706587.Desti_3861"/>
<feature type="binding site" evidence="5">
    <location>
        <position position="66"/>
    </location>
    <ligand>
        <name>spermidine</name>
        <dbReference type="ChEBI" id="CHEBI:57834"/>
    </ligand>
</feature>
<evidence type="ECO:0000256" key="1">
    <source>
        <dbReference type="ARBA" id="ARBA00007867"/>
    </source>
</evidence>
<accession>I4CAB2</accession>
<dbReference type="Pfam" id="PF17284">
    <property type="entry name" value="Spermine_synt_N"/>
    <property type="match status" value="1"/>
</dbReference>
<dbReference type="InterPro" id="IPR035246">
    <property type="entry name" value="Spermidine_synt_N"/>
</dbReference>
<sequence>MSLNEKNWFTEAYNDATAFSVRYSRKLFDKTSEFQRVEIFETDIMGRVLILNGCFMVTEKDTFIYHEMLVHPAMSLIGNARKVVIIGGGDAGAVTEIVKYPSVESVILCEIDPLVVSSCKEYFPALSAGLNDPRVEVLNEDGAAFISRFNEEFDLVLVDSTDPVGPGVTLYEIPFYENIKRSLKKTGAAVLQTESPLFMADVFSESVKKLRNVFGEDKANPYLTVIPSYPGGMWSFTFCSESIDILTSLPRDTGVSTKDLRYYNADVHRAALALPNFVRQLL</sequence>
<evidence type="ECO:0000256" key="5">
    <source>
        <dbReference type="HAMAP-Rule" id="MF_00198"/>
    </source>
</evidence>
<dbReference type="KEGG" id="dti:Desti_3861"/>
<reference evidence="9" key="1">
    <citation type="submission" date="2012-06" db="EMBL/GenBank/DDBJ databases">
        <title>Complete sequence of chromosome of Desulfomonile tiedjei DSM 6799.</title>
        <authorList>
            <person name="Lucas S."/>
            <person name="Copeland A."/>
            <person name="Lapidus A."/>
            <person name="Glavina del Rio T."/>
            <person name="Dalin E."/>
            <person name="Tice H."/>
            <person name="Bruce D."/>
            <person name="Goodwin L."/>
            <person name="Pitluck S."/>
            <person name="Peters L."/>
            <person name="Ovchinnikova G."/>
            <person name="Zeytun A."/>
            <person name="Lu M."/>
            <person name="Kyrpides N."/>
            <person name="Mavromatis K."/>
            <person name="Ivanova N."/>
            <person name="Brettin T."/>
            <person name="Detter J.C."/>
            <person name="Han C."/>
            <person name="Larimer F."/>
            <person name="Land M."/>
            <person name="Hauser L."/>
            <person name="Markowitz V."/>
            <person name="Cheng J.-F."/>
            <person name="Hugenholtz P."/>
            <person name="Woyke T."/>
            <person name="Wu D."/>
            <person name="Spring S."/>
            <person name="Schroeder M."/>
            <person name="Brambilla E."/>
            <person name="Klenk H.-P."/>
            <person name="Eisen J.A."/>
        </authorList>
    </citation>
    <scope>NUCLEOTIDE SEQUENCE [LARGE SCALE GENOMIC DNA]</scope>
    <source>
        <strain evidence="9">ATCC 49306 / DSM 6799 / DCB-1</strain>
    </source>
</reference>
<feature type="binding site" evidence="5">
    <location>
        <begin position="141"/>
        <end position="142"/>
    </location>
    <ligand>
        <name>S-methyl-5'-thioadenosine</name>
        <dbReference type="ChEBI" id="CHEBI:17509"/>
    </ligand>
</feature>
<dbReference type="RefSeq" id="WP_014811629.1">
    <property type="nucleotide sequence ID" value="NC_018025.1"/>
</dbReference>
<dbReference type="SUPFAM" id="SSF53335">
    <property type="entry name" value="S-adenosyl-L-methionine-dependent methyltransferases"/>
    <property type="match status" value="1"/>
</dbReference>
<proteinExistence type="inferred from homology"/>
<evidence type="ECO:0000256" key="4">
    <source>
        <dbReference type="ARBA" id="ARBA00023115"/>
    </source>
</evidence>
<dbReference type="Pfam" id="PF01564">
    <property type="entry name" value="Spermine_synth"/>
    <property type="match status" value="1"/>
</dbReference>
<dbReference type="NCBIfam" id="NF002010">
    <property type="entry name" value="PRK00811.1"/>
    <property type="match status" value="1"/>
</dbReference>
<dbReference type="EMBL" id="CP003360">
    <property type="protein sequence ID" value="AFM26503.1"/>
    <property type="molecule type" value="Genomic_DNA"/>
</dbReference>
<dbReference type="GO" id="GO:0004766">
    <property type="term" value="F:spermidine synthase activity"/>
    <property type="evidence" value="ECO:0007669"/>
    <property type="project" value="UniProtKB-UniRule"/>
</dbReference>
<dbReference type="AlphaFoldDB" id="I4CAB2"/>
<feature type="active site" description="Proton acceptor" evidence="5 6">
    <location>
        <position position="159"/>
    </location>
</feature>
<gene>
    <name evidence="5" type="primary">speE</name>
    <name evidence="8" type="ordered locus">Desti_3861</name>
</gene>
<dbReference type="eggNOG" id="COG0421">
    <property type="taxonomic scope" value="Bacteria"/>
</dbReference>
<dbReference type="NCBIfam" id="TIGR00417">
    <property type="entry name" value="speE"/>
    <property type="match status" value="1"/>
</dbReference>
<dbReference type="PANTHER" id="PTHR11558:SF11">
    <property type="entry name" value="SPERMIDINE SYNTHASE"/>
    <property type="match status" value="1"/>
</dbReference>
<dbReference type="InterPro" id="IPR001045">
    <property type="entry name" value="Spermi_synthase"/>
</dbReference>
<comment type="function">
    <text evidence="5">Catalyzes the irreversible transfer of a propylamine group from the amino donor S-adenosylmethioninamine (decarboxy-AdoMet) to putrescine (1,4-diaminobutane) to yield spermidine.</text>
</comment>
<dbReference type="EC" id="2.5.1.16" evidence="5"/>
<organism evidence="8 9">
    <name type="scientific">Desulfomonile tiedjei (strain ATCC 49306 / DSM 6799 / DCB-1)</name>
    <dbReference type="NCBI Taxonomy" id="706587"/>
    <lineage>
        <taxon>Bacteria</taxon>
        <taxon>Pseudomonadati</taxon>
        <taxon>Thermodesulfobacteriota</taxon>
        <taxon>Desulfomonilia</taxon>
        <taxon>Desulfomonilales</taxon>
        <taxon>Desulfomonilaceae</taxon>
        <taxon>Desulfomonile</taxon>
    </lineage>
</organism>
<comment type="catalytic activity">
    <reaction evidence="5">
        <text>S-adenosyl 3-(methylsulfanyl)propylamine + putrescine = S-methyl-5'-thioadenosine + spermidine + H(+)</text>
        <dbReference type="Rhea" id="RHEA:12721"/>
        <dbReference type="ChEBI" id="CHEBI:15378"/>
        <dbReference type="ChEBI" id="CHEBI:17509"/>
        <dbReference type="ChEBI" id="CHEBI:57443"/>
        <dbReference type="ChEBI" id="CHEBI:57834"/>
        <dbReference type="ChEBI" id="CHEBI:326268"/>
        <dbReference type="EC" id="2.5.1.16"/>
    </reaction>
</comment>
<dbReference type="OrthoDB" id="9793120at2"/>
<dbReference type="HOGENOM" id="CLU_048199_1_0_7"/>
<dbReference type="PANTHER" id="PTHR11558">
    <property type="entry name" value="SPERMIDINE/SPERMINE SYNTHASE"/>
    <property type="match status" value="1"/>
</dbReference>
<protein>
    <recommendedName>
        <fullName evidence="5">Polyamine aminopropyltransferase</fullName>
    </recommendedName>
    <alternativeName>
        <fullName evidence="5">Putrescine aminopropyltransferase</fullName>
        <shortName evidence="5">PAPT</shortName>
    </alternativeName>
    <alternativeName>
        <fullName evidence="5">Spermidine synthase</fullName>
        <shortName evidence="5">SPDS</shortName>
        <shortName evidence="5">SPDSY</shortName>
        <ecNumber evidence="5">2.5.1.16</ecNumber>
    </alternativeName>
</protein>
<keyword evidence="9" id="KW-1185">Reference proteome</keyword>
<dbReference type="InterPro" id="IPR037163">
    <property type="entry name" value="Spermidine_synt_N_sf"/>
</dbReference>
<dbReference type="InterPro" id="IPR029063">
    <property type="entry name" value="SAM-dependent_MTases_sf"/>
</dbReference>
<dbReference type="UniPathway" id="UPA00248">
    <property type="reaction ID" value="UER00314"/>
</dbReference>